<sequence length="224" mass="24686">MSLHVQLGYIREAPERHADLQKPPPGVSEILPPARAESGETLQTTHALALSFVWGTFTTLTISLGVFIPSKTVTREGREPPVGIRRRLIFTTDANSRPSPRNTKTPQHFPPPPAPQNSNLIRPAIPLHSDHWGKINHRPLSPIGRAASATLFTEHRNRVNWHAGREALPTRLSTQRETAQGPLPASLHSSSPVDVKPMDSLVTCWSLRVTMLWNCDGGPRKAST</sequence>
<proteinExistence type="predicted"/>
<dbReference type="EMBL" id="MU004186">
    <property type="protein sequence ID" value="KAF2497962.1"/>
    <property type="molecule type" value="Genomic_DNA"/>
</dbReference>
<keyword evidence="2" id="KW-0812">Transmembrane</keyword>
<accession>A0A6A6R0S4</accession>
<evidence type="ECO:0000313" key="3">
    <source>
        <dbReference type="EMBL" id="KAF2497962.1"/>
    </source>
</evidence>
<feature type="compositionally biased region" description="Polar residues" evidence="1">
    <location>
        <begin position="93"/>
        <end position="106"/>
    </location>
</feature>
<feature type="region of interest" description="Disordered" evidence="1">
    <location>
        <begin position="173"/>
        <end position="192"/>
    </location>
</feature>
<name>A0A6A6R0S4_9PEZI</name>
<feature type="transmembrane region" description="Helical" evidence="2">
    <location>
        <begin position="47"/>
        <end position="68"/>
    </location>
</feature>
<keyword evidence="2" id="KW-1133">Transmembrane helix</keyword>
<organism evidence="3 4">
    <name type="scientific">Lophium mytilinum</name>
    <dbReference type="NCBI Taxonomy" id="390894"/>
    <lineage>
        <taxon>Eukaryota</taxon>
        <taxon>Fungi</taxon>
        <taxon>Dikarya</taxon>
        <taxon>Ascomycota</taxon>
        <taxon>Pezizomycotina</taxon>
        <taxon>Dothideomycetes</taxon>
        <taxon>Pleosporomycetidae</taxon>
        <taxon>Mytilinidiales</taxon>
        <taxon>Mytilinidiaceae</taxon>
        <taxon>Lophium</taxon>
    </lineage>
</organism>
<dbReference type="Proteomes" id="UP000799750">
    <property type="component" value="Unassembled WGS sequence"/>
</dbReference>
<evidence type="ECO:0000256" key="2">
    <source>
        <dbReference type="SAM" id="Phobius"/>
    </source>
</evidence>
<gene>
    <name evidence="3" type="ORF">BU16DRAFT_559682</name>
</gene>
<keyword evidence="2" id="KW-0472">Membrane</keyword>
<evidence type="ECO:0000313" key="4">
    <source>
        <dbReference type="Proteomes" id="UP000799750"/>
    </source>
</evidence>
<feature type="region of interest" description="Disordered" evidence="1">
    <location>
        <begin position="93"/>
        <end position="117"/>
    </location>
</feature>
<reference evidence="3" key="1">
    <citation type="journal article" date="2020" name="Stud. Mycol.">
        <title>101 Dothideomycetes genomes: a test case for predicting lifestyles and emergence of pathogens.</title>
        <authorList>
            <person name="Haridas S."/>
            <person name="Albert R."/>
            <person name="Binder M."/>
            <person name="Bloem J."/>
            <person name="Labutti K."/>
            <person name="Salamov A."/>
            <person name="Andreopoulos B."/>
            <person name="Baker S."/>
            <person name="Barry K."/>
            <person name="Bills G."/>
            <person name="Bluhm B."/>
            <person name="Cannon C."/>
            <person name="Castanera R."/>
            <person name="Culley D."/>
            <person name="Daum C."/>
            <person name="Ezra D."/>
            <person name="Gonzalez J."/>
            <person name="Henrissat B."/>
            <person name="Kuo A."/>
            <person name="Liang C."/>
            <person name="Lipzen A."/>
            <person name="Lutzoni F."/>
            <person name="Magnuson J."/>
            <person name="Mondo S."/>
            <person name="Nolan M."/>
            <person name="Ohm R."/>
            <person name="Pangilinan J."/>
            <person name="Park H.-J."/>
            <person name="Ramirez L."/>
            <person name="Alfaro M."/>
            <person name="Sun H."/>
            <person name="Tritt A."/>
            <person name="Yoshinaga Y."/>
            <person name="Zwiers L.-H."/>
            <person name="Turgeon B."/>
            <person name="Goodwin S."/>
            <person name="Spatafora J."/>
            <person name="Crous P."/>
            <person name="Grigoriev I."/>
        </authorList>
    </citation>
    <scope>NUCLEOTIDE SEQUENCE</scope>
    <source>
        <strain evidence="3">CBS 269.34</strain>
    </source>
</reference>
<protein>
    <submittedName>
        <fullName evidence="3">Uncharacterized protein</fullName>
    </submittedName>
</protein>
<keyword evidence="4" id="KW-1185">Reference proteome</keyword>
<evidence type="ECO:0000256" key="1">
    <source>
        <dbReference type="SAM" id="MobiDB-lite"/>
    </source>
</evidence>
<dbReference type="AlphaFoldDB" id="A0A6A6R0S4"/>